<dbReference type="SMART" id="SM00342">
    <property type="entry name" value="HTH_ARAC"/>
    <property type="match status" value="1"/>
</dbReference>
<keyword evidence="3" id="KW-0804">Transcription</keyword>
<dbReference type="Pfam" id="PF02311">
    <property type="entry name" value="AraC_binding"/>
    <property type="match status" value="1"/>
</dbReference>
<keyword evidence="2" id="KW-0238">DNA-binding</keyword>
<evidence type="ECO:0000256" key="2">
    <source>
        <dbReference type="ARBA" id="ARBA00023125"/>
    </source>
</evidence>
<dbReference type="PRINTS" id="PR00032">
    <property type="entry name" value="HTHARAC"/>
</dbReference>
<evidence type="ECO:0000256" key="1">
    <source>
        <dbReference type="ARBA" id="ARBA00023015"/>
    </source>
</evidence>
<accession>A0ABW8N3S0</accession>
<evidence type="ECO:0000313" key="5">
    <source>
        <dbReference type="EMBL" id="MFK4637690.1"/>
    </source>
</evidence>
<dbReference type="Pfam" id="PF12833">
    <property type="entry name" value="HTH_18"/>
    <property type="match status" value="1"/>
</dbReference>
<dbReference type="InterPro" id="IPR037923">
    <property type="entry name" value="HTH-like"/>
</dbReference>
<comment type="caution">
    <text evidence="5">The sequence shown here is derived from an EMBL/GenBank/DDBJ whole genome shotgun (WGS) entry which is preliminary data.</text>
</comment>
<dbReference type="InterPro" id="IPR020449">
    <property type="entry name" value="Tscrpt_reg_AraC-type_HTH"/>
</dbReference>
<evidence type="ECO:0000313" key="6">
    <source>
        <dbReference type="Proteomes" id="UP001620520"/>
    </source>
</evidence>
<evidence type="ECO:0000259" key="4">
    <source>
        <dbReference type="PROSITE" id="PS01124"/>
    </source>
</evidence>
<protein>
    <submittedName>
        <fullName evidence="5">AraC-like DNA-binding protein</fullName>
    </submittedName>
</protein>
<evidence type="ECO:0000256" key="3">
    <source>
        <dbReference type="ARBA" id="ARBA00023163"/>
    </source>
</evidence>
<dbReference type="PANTHER" id="PTHR43280:SF2">
    <property type="entry name" value="HTH-TYPE TRANSCRIPTIONAL REGULATOR EXSA"/>
    <property type="match status" value="1"/>
</dbReference>
<dbReference type="PROSITE" id="PS00041">
    <property type="entry name" value="HTH_ARAC_FAMILY_1"/>
    <property type="match status" value="1"/>
</dbReference>
<name>A0ABW8N3S0_9MICC</name>
<dbReference type="SUPFAM" id="SSF46689">
    <property type="entry name" value="Homeodomain-like"/>
    <property type="match status" value="1"/>
</dbReference>
<dbReference type="InterPro" id="IPR003313">
    <property type="entry name" value="AraC-bd"/>
</dbReference>
<organism evidence="5 6">
    <name type="scientific">Paenarthrobacter histidinolovorans</name>
    <dbReference type="NCBI Taxonomy" id="43664"/>
    <lineage>
        <taxon>Bacteria</taxon>
        <taxon>Bacillati</taxon>
        <taxon>Actinomycetota</taxon>
        <taxon>Actinomycetes</taxon>
        <taxon>Micrococcales</taxon>
        <taxon>Micrococcaceae</taxon>
        <taxon>Paenarthrobacter</taxon>
    </lineage>
</organism>
<dbReference type="SUPFAM" id="SSF51215">
    <property type="entry name" value="Regulatory protein AraC"/>
    <property type="match status" value="1"/>
</dbReference>
<sequence length="292" mass="31571">MGLVLIVLAGATLKAMDNWSSYRQPAQPLRDLGLACLGAGEQSGVLPSFSERTLSSHAMVLVSGGSGHFTMDGKRYEVQAPSVIWLFPGVSHGYGPGPHGWKEHWLLFTGPMARAMEELGGFTRTRPLVRLDGPADEEGLGLFPQLRAALSTAGRQGDLEASVLCQRILVETGRRTTEAGLPGRDDELLATLHELAHLPLGLSQLAASLQVSVPDLRRVVHAATGAGPKELILQLRISRAQSLLADTALSVQRIATLTGYDDPAYFSRLFTKKTGYSPSRFRRLHHRDAPLP</sequence>
<dbReference type="Proteomes" id="UP001620520">
    <property type="component" value="Unassembled WGS sequence"/>
</dbReference>
<keyword evidence="1" id="KW-0805">Transcription regulation</keyword>
<proteinExistence type="predicted"/>
<dbReference type="PROSITE" id="PS01124">
    <property type="entry name" value="HTH_ARAC_FAMILY_2"/>
    <property type="match status" value="1"/>
</dbReference>
<feature type="domain" description="HTH araC/xylS-type" evidence="4">
    <location>
        <begin position="186"/>
        <end position="284"/>
    </location>
</feature>
<dbReference type="InterPro" id="IPR018060">
    <property type="entry name" value="HTH_AraC"/>
</dbReference>
<gene>
    <name evidence="5" type="ORF">ABIA52_000579</name>
</gene>
<dbReference type="PANTHER" id="PTHR43280">
    <property type="entry name" value="ARAC-FAMILY TRANSCRIPTIONAL REGULATOR"/>
    <property type="match status" value="1"/>
</dbReference>
<dbReference type="Gene3D" id="1.10.10.60">
    <property type="entry name" value="Homeodomain-like"/>
    <property type="match status" value="1"/>
</dbReference>
<reference evidence="5 6" key="1">
    <citation type="submission" date="2024-10" db="EMBL/GenBank/DDBJ databases">
        <title>Novel secondary metabolite-producing bacteria for plant disease control.</title>
        <authorList>
            <person name="Chevrette M."/>
        </authorList>
    </citation>
    <scope>NUCLEOTIDE SEQUENCE [LARGE SCALE GENOMIC DNA]</scope>
    <source>
        <strain evidence="5 6">J30 TE3557</strain>
    </source>
</reference>
<keyword evidence="6" id="KW-1185">Reference proteome</keyword>
<dbReference type="InterPro" id="IPR009057">
    <property type="entry name" value="Homeodomain-like_sf"/>
</dbReference>
<dbReference type="InterPro" id="IPR018062">
    <property type="entry name" value="HTH_AraC-typ_CS"/>
</dbReference>
<dbReference type="EMBL" id="JBIYEW010000003">
    <property type="protein sequence ID" value="MFK4637690.1"/>
    <property type="molecule type" value="Genomic_DNA"/>
</dbReference>